<evidence type="ECO:0000256" key="1">
    <source>
        <dbReference type="SAM" id="MobiDB-lite"/>
    </source>
</evidence>
<reference evidence="2 3" key="1">
    <citation type="journal article" date="2022" name="Nat. Plants">
        <title>Genomes of leafy and leafless Platanthera orchids illuminate the evolution of mycoheterotrophy.</title>
        <authorList>
            <person name="Li M.H."/>
            <person name="Liu K.W."/>
            <person name="Li Z."/>
            <person name="Lu H.C."/>
            <person name="Ye Q.L."/>
            <person name="Zhang D."/>
            <person name="Wang J.Y."/>
            <person name="Li Y.F."/>
            <person name="Zhong Z.M."/>
            <person name="Liu X."/>
            <person name="Yu X."/>
            <person name="Liu D.K."/>
            <person name="Tu X.D."/>
            <person name="Liu B."/>
            <person name="Hao Y."/>
            <person name="Liao X.Y."/>
            <person name="Jiang Y.T."/>
            <person name="Sun W.H."/>
            <person name="Chen J."/>
            <person name="Chen Y.Q."/>
            <person name="Ai Y."/>
            <person name="Zhai J.W."/>
            <person name="Wu S.S."/>
            <person name="Zhou Z."/>
            <person name="Hsiao Y.Y."/>
            <person name="Wu W.L."/>
            <person name="Chen Y.Y."/>
            <person name="Lin Y.F."/>
            <person name="Hsu J.L."/>
            <person name="Li C.Y."/>
            <person name="Wang Z.W."/>
            <person name="Zhao X."/>
            <person name="Zhong W.Y."/>
            <person name="Ma X.K."/>
            <person name="Ma L."/>
            <person name="Huang J."/>
            <person name="Chen G.Z."/>
            <person name="Huang M.Z."/>
            <person name="Huang L."/>
            <person name="Peng D.H."/>
            <person name="Luo Y.B."/>
            <person name="Zou S.Q."/>
            <person name="Chen S.P."/>
            <person name="Lan S."/>
            <person name="Tsai W.C."/>
            <person name="Van de Peer Y."/>
            <person name="Liu Z.J."/>
        </authorList>
    </citation>
    <scope>NUCLEOTIDE SEQUENCE [LARGE SCALE GENOMIC DNA]</scope>
    <source>
        <strain evidence="2">Lor288</strain>
    </source>
</reference>
<keyword evidence="3" id="KW-1185">Reference proteome</keyword>
<dbReference type="Proteomes" id="UP001412067">
    <property type="component" value="Unassembled WGS sequence"/>
</dbReference>
<gene>
    <name evidence="2" type="ORF">KSP40_PGU006182</name>
</gene>
<evidence type="ECO:0000313" key="3">
    <source>
        <dbReference type="Proteomes" id="UP001412067"/>
    </source>
</evidence>
<organism evidence="2 3">
    <name type="scientific">Platanthera guangdongensis</name>
    <dbReference type="NCBI Taxonomy" id="2320717"/>
    <lineage>
        <taxon>Eukaryota</taxon>
        <taxon>Viridiplantae</taxon>
        <taxon>Streptophyta</taxon>
        <taxon>Embryophyta</taxon>
        <taxon>Tracheophyta</taxon>
        <taxon>Spermatophyta</taxon>
        <taxon>Magnoliopsida</taxon>
        <taxon>Liliopsida</taxon>
        <taxon>Asparagales</taxon>
        <taxon>Orchidaceae</taxon>
        <taxon>Orchidoideae</taxon>
        <taxon>Orchideae</taxon>
        <taxon>Orchidinae</taxon>
        <taxon>Platanthera</taxon>
    </lineage>
</organism>
<proteinExistence type="predicted"/>
<feature type="region of interest" description="Disordered" evidence="1">
    <location>
        <begin position="14"/>
        <end position="54"/>
    </location>
</feature>
<accession>A0ABR2MG79</accession>
<sequence length="54" mass="5589">MTGLEELATRTLLISPKASVPADGAGGGSGSSSWPAEFHGRDEHGISEKSLYTE</sequence>
<feature type="compositionally biased region" description="Basic and acidic residues" evidence="1">
    <location>
        <begin position="38"/>
        <end position="47"/>
    </location>
</feature>
<name>A0ABR2MG79_9ASPA</name>
<evidence type="ECO:0000313" key="2">
    <source>
        <dbReference type="EMBL" id="KAK8963145.1"/>
    </source>
</evidence>
<evidence type="ECO:0008006" key="4">
    <source>
        <dbReference type="Google" id="ProtNLM"/>
    </source>
</evidence>
<dbReference type="EMBL" id="JBBWWR010000007">
    <property type="protein sequence ID" value="KAK8963145.1"/>
    <property type="molecule type" value="Genomic_DNA"/>
</dbReference>
<comment type="caution">
    <text evidence="2">The sequence shown here is derived from an EMBL/GenBank/DDBJ whole genome shotgun (WGS) entry which is preliminary data.</text>
</comment>
<protein>
    <recommendedName>
        <fullName evidence="4">Photosystem II protein H</fullName>
    </recommendedName>
</protein>